<keyword evidence="4" id="KW-1185">Reference proteome</keyword>
<feature type="transmembrane region" description="Helical" evidence="2">
    <location>
        <begin position="12"/>
        <end position="31"/>
    </location>
</feature>
<accession>A0ABU2GS04</accession>
<keyword evidence="2" id="KW-0812">Transmembrane</keyword>
<protein>
    <recommendedName>
        <fullName evidence="5">Phage integrase family protein</fullName>
    </recommendedName>
</protein>
<reference evidence="3 4" key="1">
    <citation type="submission" date="2023-08" db="EMBL/GenBank/DDBJ databases">
        <title>Bioegradation of LLDPE and BLDPE plastic by marine bacteria from coast plastic debris.</title>
        <authorList>
            <person name="Rong Z."/>
        </authorList>
    </citation>
    <scope>NUCLEOTIDE SEQUENCE [LARGE SCALE GENOMIC DNA]</scope>
    <source>
        <strain evidence="3 4">Z-2</strain>
    </source>
</reference>
<dbReference type="SUPFAM" id="SSF56349">
    <property type="entry name" value="DNA breaking-rejoining enzymes"/>
    <property type="match status" value="1"/>
</dbReference>
<evidence type="ECO:0000256" key="2">
    <source>
        <dbReference type="SAM" id="Phobius"/>
    </source>
</evidence>
<evidence type="ECO:0000313" key="3">
    <source>
        <dbReference type="EMBL" id="MDS1114241.1"/>
    </source>
</evidence>
<evidence type="ECO:0000313" key="4">
    <source>
        <dbReference type="Proteomes" id="UP001265083"/>
    </source>
</evidence>
<keyword evidence="1" id="KW-0233">DNA recombination</keyword>
<organism evidence="3 4">
    <name type="scientific">Gordonia westfalica</name>
    <dbReference type="NCBI Taxonomy" id="158898"/>
    <lineage>
        <taxon>Bacteria</taxon>
        <taxon>Bacillati</taxon>
        <taxon>Actinomycetota</taxon>
        <taxon>Actinomycetes</taxon>
        <taxon>Mycobacteriales</taxon>
        <taxon>Gordoniaceae</taxon>
        <taxon>Gordonia</taxon>
    </lineage>
</organism>
<gene>
    <name evidence="3" type="ORF">RD149_10715</name>
</gene>
<proteinExistence type="predicted"/>
<keyword evidence="2" id="KW-1133">Transmembrane helix</keyword>
<name>A0ABU2GS04_9ACTN</name>
<dbReference type="EMBL" id="JAVLUS010000007">
    <property type="protein sequence ID" value="MDS1114241.1"/>
    <property type="molecule type" value="Genomic_DNA"/>
</dbReference>
<keyword evidence="2" id="KW-0472">Membrane</keyword>
<dbReference type="InterPro" id="IPR011010">
    <property type="entry name" value="DNA_brk_join_enz"/>
</dbReference>
<comment type="caution">
    <text evidence="3">The sequence shown here is derived from an EMBL/GenBank/DDBJ whole genome shotgun (WGS) entry which is preliminary data.</text>
</comment>
<evidence type="ECO:0000256" key="1">
    <source>
        <dbReference type="ARBA" id="ARBA00023172"/>
    </source>
</evidence>
<dbReference type="InterPro" id="IPR013762">
    <property type="entry name" value="Integrase-like_cat_sf"/>
</dbReference>
<evidence type="ECO:0008006" key="5">
    <source>
        <dbReference type="Google" id="ProtNLM"/>
    </source>
</evidence>
<dbReference type="Proteomes" id="UP001265083">
    <property type="component" value="Unassembled WGS sequence"/>
</dbReference>
<dbReference type="Gene3D" id="1.10.443.10">
    <property type="entry name" value="Intergrase catalytic core"/>
    <property type="match status" value="1"/>
</dbReference>
<dbReference type="RefSeq" id="WP_310950421.1">
    <property type="nucleotide sequence ID" value="NZ_JAVLUS010000007.1"/>
</dbReference>
<sequence>MSQVRFHALRHTYVSLCVAVGISALQIARFAGHSKVTTTLSVYAHLFEDDYADAMHALAAMGTPTTGGNVVPLQF</sequence>